<dbReference type="Proteomes" id="UP000013827">
    <property type="component" value="Unassembled WGS sequence"/>
</dbReference>
<keyword evidence="6" id="KW-1185">Reference proteome</keyword>
<dbReference type="HOGENOM" id="CLU_005679_10_3_1"/>
<evidence type="ECO:0000256" key="1">
    <source>
        <dbReference type="SAM" id="MobiDB-lite"/>
    </source>
</evidence>
<dbReference type="GO" id="GO:0000271">
    <property type="term" value="P:polysaccharide biosynthetic process"/>
    <property type="evidence" value="ECO:0007669"/>
    <property type="project" value="TreeGrafter"/>
</dbReference>
<dbReference type="Pfam" id="PF01757">
    <property type="entry name" value="Acyl_transf_3"/>
    <property type="match status" value="1"/>
</dbReference>
<feature type="domain" description="Acyltransferase 3" evidence="3">
    <location>
        <begin position="52"/>
        <end position="438"/>
    </location>
</feature>
<feature type="transmembrane region" description="Helical" evidence="2">
    <location>
        <begin position="421"/>
        <end position="441"/>
    </location>
</feature>
<evidence type="ECO:0000313" key="5">
    <source>
        <dbReference type="EnsemblProtists" id="EOD27344"/>
    </source>
</evidence>
<evidence type="ECO:0000256" key="2">
    <source>
        <dbReference type="SAM" id="Phobius"/>
    </source>
</evidence>
<feature type="region of interest" description="Disordered" evidence="1">
    <location>
        <begin position="1"/>
        <end position="47"/>
    </location>
</feature>
<evidence type="ECO:0000259" key="4">
    <source>
        <dbReference type="Pfam" id="PF19040"/>
    </source>
</evidence>
<dbReference type="PANTHER" id="PTHR23028:SF53">
    <property type="entry name" value="ACYL_TRANSF_3 DOMAIN-CONTAINING PROTEIN"/>
    <property type="match status" value="1"/>
</dbReference>
<proteinExistence type="predicted"/>
<dbReference type="InterPro" id="IPR002656">
    <property type="entry name" value="Acyl_transf_3_dom"/>
</dbReference>
<sequence length="798" mass="86216">MPPRRYDRFDGEGGALEINSASTPKTGAPIAAESSDAPVPTSRTKETSSYRADIDGLRAVAVSAVVVYHIEHSWLPGGFVGVDIFFVISGFVVSGSLCSRSYNSLGEYLCAFYARRIKRLQPVLALMVLTSAIGVALLLPKDVVFERDYYYTSAQLALLGLANIFYSSMGTSYSDAADNIMRTEYNPFLHTWSLGVEEQFYLLFPLLVALAHGERVVRGGTRHGMHTASRATAHLSRLLSQERPVLVFAPCCLVSLLVSAVASAQPLLAPFAFYMLPSRFWQLMVGAMLQHASTSVPPPAECAAAASARPSVARTVLAAASLLVLELCVLGLLVHALAATGGNKHFPFPNSLPAVAAAVGLIALGSMGPGMRRVAPWPPLLTTLLGSAPLAYIGRLSYSLYLWHWPILVALRWAAGPERLAYSGTAAALTLLVAMLSYHGVEDRARHWRPRRVRSVFLWFVVGLCALEGGLFVLAGPLNGRLYMDGPPAATAGATTPCFEPVAAWAALRQCNEGSEPSNQCKSWYDSRSTLYRGVGACFTLPPGWSDAEEERARRCLSPVRSSGLPAFFNMGDSHAGAVELGLHQAIGGRMVFAGLQRGACPWGPHHPCEQDRRRDARAYHLAATDLLRANLRAGDVVSIISAQNAHLNNESLGWYARVVIPMLSERGASLLLLEDYVKPASVFCSRWKTQRAECVVSPTQHLLSLTAAGSRFAREHAGVYAWSLAPLFCSEPFTHSSRCSTFVPASRPRAGFIDGSHLNAVGSKYLWPFACATFESFGFFSSPLPIASNLTQPSPDQ</sequence>
<keyword evidence="2" id="KW-0472">Membrane</keyword>
<feature type="transmembrane region" description="Helical" evidence="2">
    <location>
        <begin position="453"/>
        <end position="475"/>
    </location>
</feature>
<keyword evidence="2" id="KW-1133">Transmembrane helix</keyword>
<feature type="transmembrane region" description="Helical" evidence="2">
    <location>
        <begin position="120"/>
        <end position="137"/>
    </location>
</feature>
<dbReference type="STRING" id="2903.R1F2B7"/>
<dbReference type="EnsemblProtists" id="EOD27344">
    <property type="protein sequence ID" value="EOD27344"/>
    <property type="gene ID" value="EMIHUDRAFT_235936"/>
</dbReference>
<dbReference type="PANTHER" id="PTHR23028">
    <property type="entry name" value="ACETYLTRANSFERASE"/>
    <property type="match status" value="1"/>
</dbReference>
<dbReference type="GO" id="GO:0016747">
    <property type="term" value="F:acyltransferase activity, transferring groups other than amino-acyl groups"/>
    <property type="evidence" value="ECO:0007669"/>
    <property type="project" value="InterPro"/>
</dbReference>
<evidence type="ECO:0008006" key="7">
    <source>
        <dbReference type="Google" id="ProtNLM"/>
    </source>
</evidence>
<dbReference type="InterPro" id="IPR043968">
    <property type="entry name" value="SGNH"/>
</dbReference>
<accession>A0A0D3JV09</accession>
<dbReference type="InterPro" id="IPR050879">
    <property type="entry name" value="Acyltransferase_3"/>
</dbReference>
<dbReference type="GO" id="GO:0016020">
    <property type="term" value="C:membrane"/>
    <property type="evidence" value="ECO:0007669"/>
    <property type="project" value="TreeGrafter"/>
</dbReference>
<feature type="transmembrane region" description="Helical" evidence="2">
    <location>
        <begin position="316"/>
        <end position="338"/>
    </location>
</feature>
<dbReference type="Pfam" id="PF19040">
    <property type="entry name" value="SGNH"/>
    <property type="match status" value="1"/>
</dbReference>
<evidence type="ECO:0000313" key="6">
    <source>
        <dbReference type="Proteomes" id="UP000013827"/>
    </source>
</evidence>
<feature type="compositionally biased region" description="Basic and acidic residues" evidence="1">
    <location>
        <begin position="1"/>
        <end position="11"/>
    </location>
</feature>
<dbReference type="KEGG" id="ehx:EMIHUDRAFT_235936"/>
<dbReference type="OMA" id="DNIMRTE"/>
<reference evidence="5" key="2">
    <citation type="submission" date="2024-10" db="UniProtKB">
        <authorList>
            <consortium name="EnsemblProtists"/>
        </authorList>
    </citation>
    <scope>IDENTIFICATION</scope>
</reference>
<dbReference type="GeneID" id="17272887"/>
<keyword evidence="2" id="KW-0812">Transmembrane</keyword>
<protein>
    <recommendedName>
        <fullName evidence="7">Acyltransferase 3 domain-containing protein</fullName>
    </recommendedName>
</protein>
<evidence type="ECO:0000259" key="3">
    <source>
        <dbReference type="Pfam" id="PF01757"/>
    </source>
</evidence>
<dbReference type="PaxDb" id="2903-EOD27344"/>
<feature type="transmembrane region" description="Helical" evidence="2">
    <location>
        <begin position="149"/>
        <end position="166"/>
    </location>
</feature>
<name>A0A0D3JV09_EMIH1</name>
<feature type="transmembrane region" description="Helical" evidence="2">
    <location>
        <begin position="76"/>
        <end position="99"/>
    </location>
</feature>
<organism evidence="5 6">
    <name type="scientific">Emiliania huxleyi (strain CCMP1516)</name>
    <dbReference type="NCBI Taxonomy" id="280463"/>
    <lineage>
        <taxon>Eukaryota</taxon>
        <taxon>Haptista</taxon>
        <taxon>Haptophyta</taxon>
        <taxon>Prymnesiophyceae</taxon>
        <taxon>Isochrysidales</taxon>
        <taxon>Noelaerhabdaceae</taxon>
        <taxon>Emiliania</taxon>
    </lineage>
</organism>
<feature type="transmembrane region" description="Helical" evidence="2">
    <location>
        <begin position="380"/>
        <end position="401"/>
    </location>
</feature>
<reference evidence="6" key="1">
    <citation type="journal article" date="2013" name="Nature">
        <title>Pan genome of the phytoplankton Emiliania underpins its global distribution.</title>
        <authorList>
            <person name="Read B.A."/>
            <person name="Kegel J."/>
            <person name="Klute M.J."/>
            <person name="Kuo A."/>
            <person name="Lefebvre S.C."/>
            <person name="Maumus F."/>
            <person name="Mayer C."/>
            <person name="Miller J."/>
            <person name="Monier A."/>
            <person name="Salamov A."/>
            <person name="Young J."/>
            <person name="Aguilar M."/>
            <person name="Claverie J.M."/>
            <person name="Frickenhaus S."/>
            <person name="Gonzalez K."/>
            <person name="Herman E.K."/>
            <person name="Lin Y.C."/>
            <person name="Napier J."/>
            <person name="Ogata H."/>
            <person name="Sarno A.F."/>
            <person name="Shmutz J."/>
            <person name="Schroeder D."/>
            <person name="de Vargas C."/>
            <person name="Verret F."/>
            <person name="von Dassow P."/>
            <person name="Valentin K."/>
            <person name="Van de Peer Y."/>
            <person name="Wheeler G."/>
            <person name="Dacks J.B."/>
            <person name="Delwiche C.F."/>
            <person name="Dyhrman S.T."/>
            <person name="Glockner G."/>
            <person name="John U."/>
            <person name="Richards T."/>
            <person name="Worden A.Z."/>
            <person name="Zhang X."/>
            <person name="Grigoriev I.V."/>
            <person name="Allen A.E."/>
            <person name="Bidle K."/>
            <person name="Borodovsky M."/>
            <person name="Bowler C."/>
            <person name="Brownlee C."/>
            <person name="Cock J.M."/>
            <person name="Elias M."/>
            <person name="Gladyshev V.N."/>
            <person name="Groth M."/>
            <person name="Guda C."/>
            <person name="Hadaegh A."/>
            <person name="Iglesias-Rodriguez M.D."/>
            <person name="Jenkins J."/>
            <person name="Jones B.M."/>
            <person name="Lawson T."/>
            <person name="Leese F."/>
            <person name="Lindquist E."/>
            <person name="Lobanov A."/>
            <person name="Lomsadze A."/>
            <person name="Malik S.B."/>
            <person name="Marsh M.E."/>
            <person name="Mackinder L."/>
            <person name="Mock T."/>
            <person name="Mueller-Roeber B."/>
            <person name="Pagarete A."/>
            <person name="Parker M."/>
            <person name="Probert I."/>
            <person name="Quesneville H."/>
            <person name="Raines C."/>
            <person name="Rensing S.A."/>
            <person name="Riano-Pachon D.M."/>
            <person name="Richier S."/>
            <person name="Rokitta S."/>
            <person name="Shiraiwa Y."/>
            <person name="Soanes D.M."/>
            <person name="van der Giezen M."/>
            <person name="Wahlund T.M."/>
            <person name="Williams B."/>
            <person name="Wilson W."/>
            <person name="Wolfe G."/>
            <person name="Wurch L.L."/>
        </authorList>
    </citation>
    <scope>NUCLEOTIDE SEQUENCE</scope>
</reference>
<dbReference type="RefSeq" id="XP_005779773.1">
    <property type="nucleotide sequence ID" value="XM_005779716.1"/>
</dbReference>
<feature type="domain" description="SGNH" evidence="4">
    <location>
        <begin position="554"/>
        <end position="767"/>
    </location>
</feature>
<feature type="transmembrane region" description="Helical" evidence="2">
    <location>
        <begin position="350"/>
        <end position="368"/>
    </location>
</feature>
<dbReference type="AlphaFoldDB" id="A0A0D3JV09"/>
<dbReference type="eggNOG" id="ENOG502S34G">
    <property type="taxonomic scope" value="Eukaryota"/>
</dbReference>